<keyword evidence="3" id="KW-0808">Transferase</keyword>
<dbReference type="SFLD" id="SFLDG01151">
    <property type="entry name" value="Main.2:_Nu-like"/>
    <property type="match status" value="1"/>
</dbReference>
<dbReference type="AlphaFoldDB" id="A0A1Z3HIK6"/>
<dbReference type="InterPro" id="IPR010987">
    <property type="entry name" value="Glutathione-S-Trfase_C-like"/>
</dbReference>
<name>A0A1Z3HIK6_9CYAN</name>
<dbReference type="Proteomes" id="UP000191901">
    <property type="component" value="Chromosome"/>
</dbReference>
<dbReference type="OrthoDB" id="465590at2"/>
<evidence type="ECO:0000313" key="3">
    <source>
        <dbReference type="EMBL" id="ASC70113.1"/>
    </source>
</evidence>
<proteinExistence type="predicted"/>
<dbReference type="Pfam" id="PF02798">
    <property type="entry name" value="GST_N"/>
    <property type="match status" value="1"/>
</dbReference>
<dbReference type="EMBL" id="CP021983">
    <property type="protein sequence ID" value="ASC70113.1"/>
    <property type="molecule type" value="Genomic_DNA"/>
</dbReference>
<dbReference type="CDD" id="cd03048">
    <property type="entry name" value="GST_N_Ure2p_like"/>
    <property type="match status" value="1"/>
</dbReference>
<evidence type="ECO:0000313" key="4">
    <source>
        <dbReference type="Proteomes" id="UP000191901"/>
    </source>
</evidence>
<sequence length="231" mass="25649">MIDLFTYTTPNGRKPSILLEELQLPYTVHAINIGQGEQFSPEFVAINPNSKIPAIVDRDHQLAVFESGAILIYLAEKTGKLLPTEAVARAQVMEWLMFQMASVGPMFGQLGHFRNAAPDPIPYAIERYRKETLRLLGVLDRQLADQPYIAGDYSIADIATFPWVAAVKTPYLDISLADFPWVSGWIDAMKARPAVQVGMNILKPAFKSDYGTVAPPQETRQALEMAQKQAA</sequence>
<dbReference type="SUPFAM" id="SSF52833">
    <property type="entry name" value="Thioredoxin-like"/>
    <property type="match status" value="1"/>
</dbReference>
<dbReference type="PROSITE" id="PS50405">
    <property type="entry name" value="GST_CTER"/>
    <property type="match status" value="1"/>
</dbReference>
<dbReference type="Gene3D" id="1.20.1050.10">
    <property type="match status" value="1"/>
</dbReference>
<dbReference type="PANTHER" id="PTHR44051">
    <property type="entry name" value="GLUTATHIONE S-TRANSFERASE-RELATED"/>
    <property type="match status" value="1"/>
</dbReference>
<protein>
    <submittedName>
        <fullName evidence="3">Glutathione S-transferase</fullName>
        <ecNumber evidence="3">2.5.1.18</ecNumber>
    </submittedName>
</protein>
<feature type="domain" description="GST C-terminal" evidence="2">
    <location>
        <begin position="85"/>
        <end position="210"/>
    </location>
</feature>
<accession>A0A1Z3HIK6</accession>
<dbReference type="SUPFAM" id="SSF47616">
    <property type="entry name" value="GST C-terminal domain-like"/>
    <property type="match status" value="1"/>
</dbReference>
<evidence type="ECO:0000259" key="1">
    <source>
        <dbReference type="PROSITE" id="PS50404"/>
    </source>
</evidence>
<feature type="domain" description="GST N-terminal" evidence="1">
    <location>
        <begin position="1"/>
        <end position="82"/>
    </location>
</feature>
<organism evidence="3 4">
    <name type="scientific">Halomicronema hongdechloris C2206</name>
    <dbReference type="NCBI Taxonomy" id="1641165"/>
    <lineage>
        <taxon>Bacteria</taxon>
        <taxon>Bacillati</taxon>
        <taxon>Cyanobacteriota</taxon>
        <taxon>Cyanophyceae</taxon>
        <taxon>Nodosilineales</taxon>
        <taxon>Nodosilineaceae</taxon>
        <taxon>Halomicronema</taxon>
    </lineage>
</organism>
<dbReference type="InterPro" id="IPR004045">
    <property type="entry name" value="Glutathione_S-Trfase_N"/>
</dbReference>
<dbReference type="KEGG" id="hhg:XM38_010430"/>
<dbReference type="GO" id="GO:0004364">
    <property type="term" value="F:glutathione transferase activity"/>
    <property type="evidence" value="ECO:0007669"/>
    <property type="project" value="UniProtKB-EC"/>
</dbReference>
<reference evidence="3 4" key="1">
    <citation type="journal article" date="2016" name="Biochim. Biophys. Acta">
        <title>Characterization of red-shifted phycobilisomes isolated from the chlorophyll f-containing cyanobacterium Halomicronema hongdechloris.</title>
        <authorList>
            <person name="Li Y."/>
            <person name="Lin Y."/>
            <person name="Garvey C.J."/>
            <person name="Birch D."/>
            <person name="Corkery R.W."/>
            <person name="Loughlin P.C."/>
            <person name="Scheer H."/>
            <person name="Willows R.D."/>
            <person name="Chen M."/>
        </authorList>
    </citation>
    <scope>NUCLEOTIDE SEQUENCE [LARGE SCALE GENOMIC DNA]</scope>
    <source>
        <strain evidence="3 4">C2206</strain>
    </source>
</reference>
<dbReference type="RefSeq" id="WP_088429256.1">
    <property type="nucleotide sequence ID" value="NZ_CP021983.2"/>
</dbReference>
<dbReference type="SFLD" id="SFLDG00358">
    <property type="entry name" value="Main_(cytGST)"/>
    <property type="match status" value="1"/>
</dbReference>
<dbReference type="InterPro" id="IPR036249">
    <property type="entry name" value="Thioredoxin-like_sf"/>
</dbReference>
<dbReference type="Pfam" id="PF13410">
    <property type="entry name" value="GST_C_2"/>
    <property type="match status" value="1"/>
</dbReference>
<gene>
    <name evidence="3" type="ORF">XM38_010430</name>
</gene>
<dbReference type="EC" id="2.5.1.18" evidence="3"/>
<dbReference type="Gene3D" id="3.40.30.10">
    <property type="entry name" value="Glutaredoxin"/>
    <property type="match status" value="1"/>
</dbReference>
<evidence type="ECO:0000259" key="2">
    <source>
        <dbReference type="PROSITE" id="PS50405"/>
    </source>
</evidence>
<keyword evidence="4" id="KW-1185">Reference proteome</keyword>
<dbReference type="PANTHER" id="PTHR44051:SF8">
    <property type="entry name" value="GLUTATHIONE S-TRANSFERASE GSTA"/>
    <property type="match status" value="1"/>
</dbReference>
<dbReference type="InterPro" id="IPR040079">
    <property type="entry name" value="Glutathione_S-Trfase"/>
</dbReference>
<dbReference type="SFLD" id="SFLDS00019">
    <property type="entry name" value="Glutathione_Transferase_(cytos"/>
    <property type="match status" value="1"/>
</dbReference>
<dbReference type="InterPro" id="IPR036282">
    <property type="entry name" value="Glutathione-S-Trfase_C_sf"/>
</dbReference>
<dbReference type="PROSITE" id="PS50404">
    <property type="entry name" value="GST_NTER"/>
    <property type="match status" value="1"/>
</dbReference>